<dbReference type="InterPro" id="IPR019734">
    <property type="entry name" value="TPR_rpt"/>
</dbReference>
<dbReference type="EMBL" id="LACI01001663">
    <property type="protein sequence ID" value="KJU83981.1"/>
    <property type="molecule type" value="Genomic_DNA"/>
</dbReference>
<dbReference type="GO" id="GO:0046813">
    <property type="term" value="P:receptor-mediated virion attachment to host cell"/>
    <property type="evidence" value="ECO:0007669"/>
    <property type="project" value="TreeGrafter"/>
</dbReference>
<proteinExistence type="predicted"/>
<keyword evidence="2 3" id="KW-0802">TPR repeat</keyword>
<evidence type="ECO:0000313" key="4">
    <source>
        <dbReference type="EMBL" id="KJU83981.1"/>
    </source>
</evidence>
<evidence type="ECO:0000256" key="1">
    <source>
        <dbReference type="ARBA" id="ARBA00022737"/>
    </source>
</evidence>
<dbReference type="PANTHER" id="PTHR44858:SF1">
    <property type="entry name" value="UDP-N-ACETYLGLUCOSAMINE--PEPTIDE N-ACETYLGLUCOSAMINYLTRANSFERASE SPINDLY-RELATED"/>
    <property type="match status" value="1"/>
</dbReference>
<dbReference type="Pfam" id="PF00515">
    <property type="entry name" value="TPR_1"/>
    <property type="match status" value="2"/>
</dbReference>
<dbReference type="Gene3D" id="1.25.40.10">
    <property type="entry name" value="Tetratricopeptide repeat domain"/>
    <property type="match status" value="1"/>
</dbReference>
<comment type="caution">
    <text evidence="4">The sequence shown here is derived from an EMBL/GenBank/DDBJ whole genome shotgun (WGS) entry which is preliminary data.</text>
</comment>
<evidence type="ECO:0000256" key="2">
    <source>
        <dbReference type="ARBA" id="ARBA00022803"/>
    </source>
</evidence>
<dbReference type="SUPFAM" id="SSF48452">
    <property type="entry name" value="TPR-like"/>
    <property type="match status" value="1"/>
</dbReference>
<dbReference type="Proteomes" id="UP000033423">
    <property type="component" value="Unassembled WGS sequence"/>
</dbReference>
<dbReference type="PROSITE" id="PS50293">
    <property type="entry name" value="TPR_REGION"/>
    <property type="match status" value="1"/>
</dbReference>
<protein>
    <submittedName>
        <fullName evidence="4">TPR domain protein</fullName>
    </submittedName>
</protein>
<sequence length="154" mass="17729">MFHKKEKFMYLRIVCTLILLIVTLSGYTWEGKTHGVYAEDAVTLYNRGLDWHKKGDYDMAIADFTKVIEITPRHAEAYTARGTAWRKKKDFDRAIADYNKSVDINPRYSLAYYGLWLAWNKKGDPDKAIAALKKGARIGDTYAQDILQAKGITW</sequence>
<dbReference type="PROSITE" id="PS50005">
    <property type="entry name" value="TPR"/>
    <property type="match status" value="2"/>
</dbReference>
<evidence type="ECO:0000313" key="5">
    <source>
        <dbReference type="Proteomes" id="UP000033423"/>
    </source>
</evidence>
<accession>A0A0F3GQ08</accession>
<dbReference type="InterPro" id="IPR050498">
    <property type="entry name" value="Ycf3"/>
</dbReference>
<keyword evidence="5" id="KW-1185">Reference proteome</keyword>
<gene>
    <name evidence="4" type="ORF">MBAV_003827</name>
</gene>
<name>A0A0F3GQ08_9BACT</name>
<organism evidence="4 5">
    <name type="scientific">Candidatus Magnetobacterium bavaricum</name>
    <dbReference type="NCBI Taxonomy" id="29290"/>
    <lineage>
        <taxon>Bacteria</taxon>
        <taxon>Pseudomonadati</taxon>
        <taxon>Nitrospirota</taxon>
        <taxon>Thermodesulfovibrionia</taxon>
        <taxon>Thermodesulfovibrionales</taxon>
        <taxon>Candidatus Magnetobacteriaceae</taxon>
        <taxon>Candidatus Magnetobacterium</taxon>
    </lineage>
</organism>
<dbReference type="InterPro" id="IPR011990">
    <property type="entry name" value="TPR-like_helical_dom_sf"/>
</dbReference>
<evidence type="ECO:0000256" key="3">
    <source>
        <dbReference type="PROSITE-ProRule" id="PRU00339"/>
    </source>
</evidence>
<dbReference type="PATRIC" id="fig|29290.4.peg.5083"/>
<dbReference type="GO" id="GO:0009279">
    <property type="term" value="C:cell outer membrane"/>
    <property type="evidence" value="ECO:0007669"/>
    <property type="project" value="TreeGrafter"/>
</dbReference>
<dbReference type="PANTHER" id="PTHR44858">
    <property type="entry name" value="TETRATRICOPEPTIDE REPEAT PROTEIN 6"/>
    <property type="match status" value="1"/>
</dbReference>
<feature type="repeat" description="TPR" evidence="3">
    <location>
        <begin position="75"/>
        <end position="108"/>
    </location>
</feature>
<keyword evidence="1" id="KW-0677">Repeat</keyword>
<feature type="repeat" description="TPR" evidence="3">
    <location>
        <begin position="41"/>
        <end position="74"/>
    </location>
</feature>
<reference evidence="4 5" key="1">
    <citation type="submission" date="2015-02" db="EMBL/GenBank/DDBJ databases">
        <title>Single-cell genomics of uncultivated deep-branching MTB reveals a conserved set of magnetosome genes.</title>
        <authorList>
            <person name="Kolinko S."/>
            <person name="Richter M."/>
            <person name="Glockner F.O."/>
            <person name="Brachmann A."/>
            <person name="Schuler D."/>
        </authorList>
    </citation>
    <scope>NUCLEOTIDE SEQUENCE [LARGE SCALE GENOMIC DNA]</scope>
    <source>
        <strain evidence="4">TM-1</strain>
    </source>
</reference>
<dbReference type="SMART" id="SM00028">
    <property type="entry name" value="TPR"/>
    <property type="match status" value="3"/>
</dbReference>
<dbReference type="AlphaFoldDB" id="A0A0F3GQ08"/>